<name>A0A545U333_9PROT</name>
<accession>A0A545U333</accession>
<protein>
    <submittedName>
        <fullName evidence="3">Uncharacterized protein</fullName>
    </submittedName>
</protein>
<feature type="region of interest" description="Disordered" evidence="1">
    <location>
        <begin position="1"/>
        <end position="39"/>
    </location>
</feature>
<evidence type="ECO:0000256" key="2">
    <source>
        <dbReference type="SAM" id="Phobius"/>
    </source>
</evidence>
<gene>
    <name evidence="3" type="ORF">FKG95_04705</name>
</gene>
<feature type="compositionally biased region" description="Polar residues" evidence="1">
    <location>
        <begin position="1"/>
        <end position="12"/>
    </location>
</feature>
<dbReference type="Proteomes" id="UP000315252">
    <property type="component" value="Unassembled WGS sequence"/>
</dbReference>
<keyword evidence="2" id="KW-0812">Transmembrane</keyword>
<evidence type="ECO:0000313" key="3">
    <source>
        <dbReference type="EMBL" id="TQV83881.1"/>
    </source>
</evidence>
<reference evidence="3 4" key="1">
    <citation type="submission" date="2019-06" db="EMBL/GenBank/DDBJ databases">
        <title>Whole genome sequence for Rhodospirillaceae sp. R148.</title>
        <authorList>
            <person name="Wang G."/>
        </authorList>
    </citation>
    <scope>NUCLEOTIDE SEQUENCE [LARGE SCALE GENOMIC DNA]</scope>
    <source>
        <strain evidence="3 4">R148</strain>
    </source>
</reference>
<sequence>MSSQDITGSTQDSRPDAGQESGPGLGSGAGPSKNKAPGQKAGRWALLGSAGFFGLYALNVLSGKIASVTDMQSLINLGDVGEFVTLFAAAICFVVATLRREAAN</sequence>
<comment type="caution">
    <text evidence="3">The sequence shown here is derived from an EMBL/GenBank/DDBJ whole genome shotgun (WGS) entry which is preliminary data.</text>
</comment>
<evidence type="ECO:0000256" key="1">
    <source>
        <dbReference type="SAM" id="MobiDB-lite"/>
    </source>
</evidence>
<proteinExistence type="predicted"/>
<dbReference type="RefSeq" id="WP_142895116.1">
    <property type="nucleotide sequence ID" value="NZ_ML660052.1"/>
</dbReference>
<dbReference type="OrthoDB" id="7875193at2"/>
<keyword evidence="2" id="KW-1133">Transmembrane helix</keyword>
<organism evidence="3 4">
    <name type="scientific">Denitrobaculum tricleocarpae</name>
    <dbReference type="NCBI Taxonomy" id="2591009"/>
    <lineage>
        <taxon>Bacteria</taxon>
        <taxon>Pseudomonadati</taxon>
        <taxon>Pseudomonadota</taxon>
        <taxon>Alphaproteobacteria</taxon>
        <taxon>Rhodospirillales</taxon>
        <taxon>Rhodospirillaceae</taxon>
        <taxon>Denitrobaculum</taxon>
    </lineage>
</organism>
<feature type="transmembrane region" description="Helical" evidence="2">
    <location>
        <begin position="80"/>
        <end position="98"/>
    </location>
</feature>
<keyword evidence="4" id="KW-1185">Reference proteome</keyword>
<dbReference type="AlphaFoldDB" id="A0A545U333"/>
<feature type="transmembrane region" description="Helical" evidence="2">
    <location>
        <begin position="41"/>
        <end position="60"/>
    </location>
</feature>
<evidence type="ECO:0000313" key="4">
    <source>
        <dbReference type="Proteomes" id="UP000315252"/>
    </source>
</evidence>
<dbReference type="EMBL" id="VHSH01000001">
    <property type="protein sequence ID" value="TQV83881.1"/>
    <property type="molecule type" value="Genomic_DNA"/>
</dbReference>
<keyword evidence="2" id="KW-0472">Membrane</keyword>